<dbReference type="OrthoDB" id="2146116at2759"/>
<feature type="transmembrane region" description="Helical" evidence="10">
    <location>
        <begin position="556"/>
        <end position="576"/>
    </location>
</feature>
<dbReference type="SUPFAM" id="SSF144091">
    <property type="entry name" value="Rhomboid-like"/>
    <property type="match status" value="1"/>
</dbReference>
<evidence type="ECO:0000256" key="2">
    <source>
        <dbReference type="ARBA" id="ARBA00004141"/>
    </source>
</evidence>
<keyword evidence="8 10" id="KW-1133">Transmembrane helix</keyword>
<feature type="region of interest" description="Disordered" evidence="11">
    <location>
        <begin position="120"/>
        <end position="157"/>
    </location>
</feature>
<protein>
    <recommendedName>
        <fullName evidence="10">Rhomboid-type serine protease</fullName>
        <ecNumber evidence="10">3.4.21.105</ecNumber>
    </recommendedName>
</protein>
<evidence type="ECO:0000256" key="1">
    <source>
        <dbReference type="ARBA" id="ARBA00000156"/>
    </source>
</evidence>
<comment type="similarity">
    <text evidence="3 10">Belongs to the peptidase S54 family.</text>
</comment>
<feature type="region of interest" description="Disordered" evidence="11">
    <location>
        <begin position="697"/>
        <end position="719"/>
    </location>
</feature>
<feature type="region of interest" description="Disordered" evidence="11">
    <location>
        <begin position="171"/>
        <end position="190"/>
    </location>
</feature>
<feature type="region of interest" description="Disordered" evidence="11">
    <location>
        <begin position="1"/>
        <end position="32"/>
    </location>
</feature>
<organism evidence="13 14">
    <name type="scientific">Ambrosiozyma monospora</name>
    <name type="common">Yeast</name>
    <name type="synonym">Endomycopsis monosporus</name>
    <dbReference type="NCBI Taxonomy" id="43982"/>
    <lineage>
        <taxon>Eukaryota</taxon>
        <taxon>Fungi</taxon>
        <taxon>Dikarya</taxon>
        <taxon>Ascomycota</taxon>
        <taxon>Saccharomycotina</taxon>
        <taxon>Pichiomycetes</taxon>
        <taxon>Pichiales</taxon>
        <taxon>Pichiaceae</taxon>
        <taxon>Ambrosiozyma</taxon>
    </lineage>
</organism>
<evidence type="ECO:0000259" key="12">
    <source>
        <dbReference type="Pfam" id="PF01694"/>
    </source>
</evidence>
<feature type="region of interest" description="Disordered" evidence="11">
    <location>
        <begin position="50"/>
        <end position="106"/>
    </location>
</feature>
<dbReference type="GO" id="GO:0004252">
    <property type="term" value="F:serine-type endopeptidase activity"/>
    <property type="evidence" value="ECO:0007669"/>
    <property type="project" value="InterPro"/>
</dbReference>
<dbReference type="PANTHER" id="PTHR22936">
    <property type="entry name" value="RHOMBOID-RELATED"/>
    <property type="match status" value="1"/>
</dbReference>
<evidence type="ECO:0000313" key="13">
    <source>
        <dbReference type="EMBL" id="GMG35678.1"/>
    </source>
</evidence>
<dbReference type="EMBL" id="BSXU01002240">
    <property type="protein sequence ID" value="GMG35678.1"/>
    <property type="molecule type" value="Genomic_DNA"/>
</dbReference>
<evidence type="ECO:0000256" key="9">
    <source>
        <dbReference type="ARBA" id="ARBA00023136"/>
    </source>
</evidence>
<comment type="catalytic activity">
    <reaction evidence="1 10">
        <text>Cleaves type-1 transmembrane domains using a catalytic dyad composed of serine and histidine that are contributed by different transmembrane domains.</text>
        <dbReference type="EC" id="3.4.21.105"/>
    </reaction>
</comment>
<evidence type="ECO:0000256" key="3">
    <source>
        <dbReference type="ARBA" id="ARBA00009045"/>
    </source>
</evidence>
<proteinExistence type="inferred from homology"/>
<dbReference type="GO" id="GO:0016020">
    <property type="term" value="C:membrane"/>
    <property type="evidence" value="ECO:0007669"/>
    <property type="project" value="UniProtKB-SubCell"/>
</dbReference>
<dbReference type="Proteomes" id="UP001165063">
    <property type="component" value="Unassembled WGS sequence"/>
</dbReference>
<keyword evidence="9 10" id="KW-0472">Membrane</keyword>
<reference evidence="13" key="1">
    <citation type="submission" date="2023-04" db="EMBL/GenBank/DDBJ databases">
        <title>Ambrosiozyma monospora NBRC 1965.</title>
        <authorList>
            <person name="Ichikawa N."/>
            <person name="Sato H."/>
            <person name="Tonouchi N."/>
        </authorList>
    </citation>
    <scope>NUCLEOTIDE SEQUENCE</scope>
    <source>
        <strain evidence="13">NBRC 1965</strain>
    </source>
</reference>
<keyword evidence="4 10" id="KW-0645">Protease</keyword>
<dbReference type="Pfam" id="PF01694">
    <property type="entry name" value="Rhomboid"/>
    <property type="match status" value="1"/>
</dbReference>
<dbReference type="GO" id="GO:0006508">
    <property type="term" value="P:proteolysis"/>
    <property type="evidence" value="ECO:0007669"/>
    <property type="project" value="UniProtKB-KW"/>
</dbReference>
<feature type="transmembrane region" description="Helical" evidence="10">
    <location>
        <begin position="582"/>
        <end position="606"/>
    </location>
</feature>
<feature type="domain" description="Peptidase S54 rhomboid" evidence="12">
    <location>
        <begin position="448"/>
        <end position="599"/>
    </location>
</feature>
<evidence type="ECO:0000256" key="5">
    <source>
        <dbReference type="ARBA" id="ARBA00022692"/>
    </source>
</evidence>
<evidence type="ECO:0000256" key="10">
    <source>
        <dbReference type="RuleBase" id="RU362115"/>
    </source>
</evidence>
<dbReference type="AlphaFoldDB" id="A0A9W6Z0U9"/>
<feature type="transmembrane region" description="Helical" evidence="10">
    <location>
        <begin position="633"/>
        <end position="655"/>
    </location>
</feature>
<feature type="compositionally biased region" description="Low complexity" evidence="11">
    <location>
        <begin position="120"/>
        <end position="146"/>
    </location>
</feature>
<sequence>MSSSNTKRNPFDTDDLDDNSIASIHPGPNKAYRVSSISFSTNSFDNKFNSYYPPSPSQRSYSRSFSFTQQDQLQQQQQKQQHRYKSQSRPQSLASTPTSTEFNPFSDRHGYAYELQHMNAPTTPTANTFPNQNQNRPNTATTATTTSPSLKHDSTNVYNYDTQSTSSNFDLDSSMHKQHPASTIRGPHNITGNGNGYGYDYGNMNQQTTPRGATSFNPESPVASAFQTPGVRSTKDEQYYEKPINPFPLPNSNSSQTLGNMSSLNDYTNDPSNSRYAAYQRPVMMSQYDSDSRSGRPSADLMRPPHSRGPIAIDINPDHGGFDDDDAPRSAFFKYMFGPRAKGWAPFTLLMTFIQVCVFIYELIKMGVLTHNPFQTKPYFNPMIGPSSYLLVNVGARYVPCMTYIDNYTNDTSIEWPCSNSTSTDTNVCTLEEYCGMGGFPSGEDHPNQWWRIITPIFLHAGIIHIVFNMLLQVTMGSKIEKFIGSLRYAIIYLAAGISGFLLGANFTPSGMASTGASGALFGSCIAANLMLLILNQSMNHYDSSVASSSSMAKEFRIFLAGSLLEIVIMIVLGLLPGMDNFSHIGGFIIGVALSIALLNDPFWVYSAEFRNYKKNSYGAMNIGTFMGIRNKAVFGIWCVVRFIMLIGVVIWFVLLVRNFKIKGVKASESCKWCKYINCLPVNGWCELGDLSLTATSSTDSSTSTSDSGDSSTSSTSTASPNFSGFACVIGFIVVRSMWRGLRVLFAFCGGISIGMSKKQHVD</sequence>
<feature type="transmembrane region" description="Helical" evidence="10">
    <location>
        <begin position="450"/>
        <end position="474"/>
    </location>
</feature>
<keyword evidence="7 10" id="KW-0720">Serine protease</keyword>
<feature type="compositionally biased region" description="Polar residues" evidence="11">
    <location>
        <begin position="250"/>
        <end position="275"/>
    </location>
</feature>
<evidence type="ECO:0000256" key="4">
    <source>
        <dbReference type="ARBA" id="ARBA00022670"/>
    </source>
</evidence>
<evidence type="ECO:0000256" key="7">
    <source>
        <dbReference type="ARBA" id="ARBA00022825"/>
    </source>
</evidence>
<dbReference type="Gene3D" id="1.20.1540.10">
    <property type="entry name" value="Rhomboid-like"/>
    <property type="match status" value="1"/>
</dbReference>
<dbReference type="InterPro" id="IPR035952">
    <property type="entry name" value="Rhomboid-like_sf"/>
</dbReference>
<feature type="region of interest" description="Disordered" evidence="11">
    <location>
        <begin position="244"/>
        <end position="276"/>
    </location>
</feature>
<dbReference type="PANTHER" id="PTHR22936:SF69">
    <property type="entry name" value="RHOMBOID-LIKE PROTEIN"/>
    <property type="match status" value="1"/>
</dbReference>
<evidence type="ECO:0000256" key="6">
    <source>
        <dbReference type="ARBA" id="ARBA00022801"/>
    </source>
</evidence>
<accession>A0A9W6Z0U9</accession>
<dbReference type="InterPro" id="IPR002610">
    <property type="entry name" value="Peptidase_S54_rhomboid-like"/>
</dbReference>
<comment type="subcellular location">
    <subcellularLocation>
        <location evidence="2 10">Membrane</location>
        <topology evidence="2 10">Multi-pass membrane protein</topology>
    </subcellularLocation>
</comment>
<comment type="function">
    <text evidence="10">Serine protease involved in intramembrane proteolysis.</text>
</comment>
<feature type="compositionally biased region" description="Low complexity" evidence="11">
    <location>
        <begin position="57"/>
        <end position="79"/>
    </location>
</feature>
<feature type="transmembrane region" description="Helical" evidence="10">
    <location>
        <begin position="344"/>
        <end position="364"/>
    </location>
</feature>
<dbReference type="EC" id="3.4.21.105" evidence="10"/>
<keyword evidence="5 10" id="KW-0812">Transmembrane</keyword>
<feature type="compositionally biased region" description="Polar residues" evidence="11">
    <location>
        <begin position="87"/>
        <end position="103"/>
    </location>
</feature>
<keyword evidence="14" id="KW-1185">Reference proteome</keyword>
<evidence type="ECO:0000256" key="8">
    <source>
        <dbReference type="ARBA" id="ARBA00022989"/>
    </source>
</evidence>
<gene>
    <name evidence="13" type="ORF">Amon01_000456400</name>
</gene>
<evidence type="ECO:0000313" key="14">
    <source>
        <dbReference type="Proteomes" id="UP001165063"/>
    </source>
</evidence>
<feature type="transmembrane region" description="Helical" evidence="10">
    <location>
        <begin position="486"/>
        <end position="505"/>
    </location>
</feature>
<name>A0A9W6Z0U9_AMBMO</name>
<dbReference type="InterPro" id="IPR022764">
    <property type="entry name" value="Peptidase_S54_rhomboid_dom"/>
</dbReference>
<feature type="transmembrane region" description="Helical" evidence="10">
    <location>
        <begin position="517"/>
        <end position="535"/>
    </location>
</feature>
<keyword evidence="6 10" id="KW-0378">Hydrolase</keyword>
<comment type="caution">
    <text evidence="13">The sequence shown here is derived from an EMBL/GenBank/DDBJ whole genome shotgun (WGS) entry which is preliminary data.</text>
</comment>
<evidence type="ECO:0000256" key="11">
    <source>
        <dbReference type="SAM" id="MobiDB-lite"/>
    </source>
</evidence>